<name>A0ABN1HRN2_9SPHN</name>
<evidence type="ECO:0000313" key="1">
    <source>
        <dbReference type="EMBL" id="GAA0664033.1"/>
    </source>
</evidence>
<protein>
    <submittedName>
        <fullName evidence="1">Uncharacterized protein</fullName>
    </submittedName>
</protein>
<accession>A0ABN1HRN2</accession>
<sequence>MTSRTHDAAPQVTPSGGVVLLDGPDGIALTFTVDAALELSDRLLDGAIEATGKHVDPRLGPPSDH</sequence>
<dbReference type="EMBL" id="BAAAES010000007">
    <property type="protein sequence ID" value="GAA0664033.1"/>
    <property type="molecule type" value="Genomic_DNA"/>
</dbReference>
<gene>
    <name evidence="1" type="ORF">GCM10009102_11730</name>
</gene>
<reference evidence="1 2" key="1">
    <citation type="journal article" date="2019" name="Int. J. Syst. Evol. Microbiol.">
        <title>The Global Catalogue of Microorganisms (GCM) 10K type strain sequencing project: providing services to taxonomists for standard genome sequencing and annotation.</title>
        <authorList>
            <consortium name="The Broad Institute Genomics Platform"/>
            <consortium name="The Broad Institute Genome Sequencing Center for Infectious Disease"/>
            <person name="Wu L."/>
            <person name="Ma J."/>
        </authorList>
    </citation>
    <scope>NUCLEOTIDE SEQUENCE [LARGE SCALE GENOMIC DNA]</scope>
    <source>
        <strain evidence="1 2">JCM 14603</strain>
    </source>
</reference>
<comment type="caution">
    <text evidence="1">The sequence shown here is derived from an EMBL/GenBank/DDBJ whole genome shotgun (WGS) entry which is preliminary data.</text>
</comment>
<proteinExistence type="predicted"/>
<dbReference type="RefSeq" id="WP_163958809.1">
    <property type="nucleotide sequence ID" value="NZ_BAAAES010000007.1"/>
</dbReference>
<organism evidence="1 2">
    <name type="scientific">Sphingomonas insulae</name>
    <dbReference type="NCBI Taxonomy" id="424800"/>
    <lineage>
        <taxon>Bacteria</taxon>
        <taxon>Pseudomonadati</taxon>
        <taxon>Pseudomonadota</taxon>
        <taxon>Alphaproteobacteria</taxon>
        <taxon>Sphingomonadales</taxon>
        <taxon>Sphingomonadaceae</taxon>
        <taxon>Sphingomonas</taxon>
    </lineage>
</organism>
<keyword evidence="2" id="KW-1185">Reference proteome</keyword>
<dbReference type="Proteomes" id="UP001500238">
    <property type="component" value="Unassembled WGS sequence"/>
</dbReference>
<evidence type="ECO:0000313" key="2">
    <source>
        <dbReference type="Proteomes" id="UP001500238"/>
    </source>
</evidence>